<keyword evidence="2" id="KW-1185">Reference proteome</keyword>
<name>A0ABQ9ULV2_SAGOE</name>
<dbReference type="EMBL" id="JASSZA010000011">
    <property type="protein sequence ID" value="KAK2097750.1"/>
    <property type="molecule type" value="Genomic_DNA"/>
</dbReference>
<protein>
    <submittedName>
        <fullName evidence="1">Uncharacterized protein</fullName>
    </submittedName>
</protein>
<evidence type="ECO:0000313" key="1">
    <source>
        <dbReference type="EMBL" id="KAK2097750.1"/>
    </source>
</evidence>
<gene>
    <name evidence="1" type="ORF">P7K49_023201</name>
</gene>
<proteinExistence type="predicted"/>
<accession>A0ABQ9ULV2</accession>
<dbReference type="Proteomes" id="UP001266305">
    <property type="component" value="Unassembled WGS sequence"/>
</dbReference>
<evidence type="ECO:0000313" key="2">
    <source>
        <dbReference type="Proteomes" id="UP001266305"/>
    </source>
</evidence>
<organism evidence="1 2">
    <name type="scientific">Saguinus oedipus</name>
    <name type="common">Cotton-top tamarin</name>
    <name type="synonym">Oedipomidas oedipus</name>
    <dbReference type="NCBI Taxonomy" id="9490"/>
    <lineage>
        <taxon>Eukaryota</taxon>
        <taxon>Metazoa</taxon>
        <taxon>Chordata</taxon>
        <taxon>Craniata</taxon>
        <taxon>Vertebrata</taxon>
        <taxon>Euteleostomi</taxon>
        <taxon>Mammalia</taxon>
        <taxon>Eutheria</taxon>
        <taxon>Euarchontoglires</taxon>
        <taxon>Primates</taxon>
        <taxon>Haplorrhini</taxon>
        <taxon>Platyrrhini</taxon>
        <taxon>Cebidae</taxon>
        <taxon>Callitrichinae</taxon>
        <taxon>Saguinus</taxon>
    </lineage>
</organism>
<reference evidence="1 2" key="1">
    <citation type="submission" date="2023-05" db="EMBL/GenBank/DDBJ databases">
        <title>B98-5 Cell Line De Novo Hybrid Assembly: An Optical Mapping Approach.</title>
        <authorList>
            <person name="Kananen K."/>
            <person name="Auerbach J.A."/>
            <person name="Kautto E."/>
            <person name="Blachly J.S."/>
        </authorList>
    </citation>
    <scope>NUCLEOTIDE SEQUENCE [LARGE SCALE GENOMIC DNA]</scope>
    <source>
        <strain evidence="1">B95-8</strain>
        <tissue evidence="1">Cell line</tissue>
    </source>
</reference>
<sequence length="146" mass="15689">MGLPSSSVTPLFISMYKDSKTLLMLLMKSSNLSTVALPGNKQTRKRGVGHGVLESFHPSSTQGTSTPDTGRGCSLLGERQCLVASFFLEYSEDKQTTDGGRCEGGGPGRCYLRPRRLLRASCLCSLPHGESPISTFSVSLDDTLRA</sequence>
<comment type="caution">
    <text evidence="1">The sequence shown here is derived from an EMBL/GenBank/DDBJ whole genome shotgun (WGS) entry which is preliminary data.</text>
</comment>